<dbReference type="RefSeq" id="WP_111529708.1">
    <property type="nucleotide sequence ID" value="NZ_JBHRSG010000003.1"/>
</dbReference>
<gene>
    <name evidence="1" type="ORF">DJ017_16305</name>
</gene>
<keyword evidence="2" id="KW-1185">Reference proteome</keyword>
<dbReference type="Proteomes" id="UP000249254">
    <property type="component" value="Unassembled WGS sequence"/>
</dbReference>
<dbReference type="OrthoDB" id="9926328at2"/>
<reference evidence="2" key="1">
    <citation type="submission" date="2018-05" db="EMBL/GenBank/DDBJ databases">
        <authorList>
            <person name="Li X."/>
        </authorList>
    </citation>
    <scope>NUCLEOTIDE SEQUENCE [LARGE SCALE GENOMIC DNA]</scope>
    <source>
        <strain evidence="2">LX32</strain>
    </source>
</reference>
<organism evidence="1 2">
    <name type="scientific">Phenylobacterium soli</name>
    <dbReference type="NCBI Taxonomy" id="2170551"/>
    <lineage>
        <taxon>Bacteria</taxon>
        <taxon>Pseudomonadati</taxon>
        <taxon>Pseudomonadota</taxon>
        <taxon>Alphaproteobacteria</taxon>
        <taxon>Caulobacterales</taxon>
        <taxon>Caulobacteraceae</taxon>
        <taxon>Phenylobacterium</taxon>
    </lineage>
</organism>
<sequence>METHAEVVQRWHDLREMMIQQLDMFESGALILRSNGVNTSAEAMADLRRSILEFDALIAKDEADNP</sequence>
<dbReference type="EMBL" id="QFYQ01000001">
    <property type="protein sequence ID" value="RAK55960.1"/>
    <property type="molecule type" value="Genomic_DNA"/>
</dbReference>
<comment type="caution">
    <text evidence="1">The sequence shown here is derived from an EMBL/GenBank/DDBJ whole genome shotgun (WGS) entry which is preliminary data.</text>
</comment>
<protein>
    <submittedName>
        <fullName evidence="1">Uncharacterized protein</fullName>
    </submittedName>
</protein>
<proteinExistence type="predicted"/>
<evidence type="ECO:0000313" key="1">
    <source>
        <dbReference type="EMBL" id="RAK55960.1"/>
    </source>
</evidence>
<accession>A0A328AM63</accession>
<dbReference type="AlphaFoldDB" id="A0A328AM63"/>
<evidence type="ECO:0000313" key="2">
    <source>
        <dbReference type="Proteomes" id="UP000249254"/>
    </source>
</evidence>
<name>A0A328AM63_9CAUL</name>